<dbReference type="OrthoDB" id="10259545at2759"/>
<dbReference type="STRING" id="45286.A0A0X8HVQ5"/>
<dbReference type="Gene3D" id="3.40.50.1100">
    <property type="match status" value="2"/>
</dbReference>
<evidence type="ECO:0000256" key="10">
    <source>
        <dbReference type="ARBA" id="ARBA00023136"/>
    </source>
</evidence>
<keyword evidence="5" id="KW-0808">Transferase</keyword>
<evidence type="ECO:0000256" key="7">
    <source>
        <dbReference type="ARBA" id="ARBA00022787"/>
    </source>
</evidence>
<evidence type="ECO:0000259" key="13">
    <source>
        <dbReference type="Pfam" id="PF00291"/>
    </source>
</evidence>
<dbReference type="PANTHER" id="PTHR10314">
    <property type="entry name" value="CYSTATHIONINE BETA-SYNTHASE"/>
    <property type="match status" value="1"/>
</dbReference>
<evidence type="ECO:0000256" key="5">
    <source>
        <dbReference type="ARBA" id="ARBA00022679"/>
    </source>
</evidence>
<organism evidence="14 15">
    <name type="scientific">Eremothecium sinecaudum</name>
    <dbReference type="NCBI Taxonomy" id="45286"/>
    <lineage>
        <taxon>Eukaryota</taxon>
        <taxon>Fungi</taxon>
        <taxon>Dikarya</taxon>
        <taxon>Ascomycota</taxon>
        <taxon>Saccharomycotina</taxon>
        <taxon>Saccharomycetes</taxon>
        <taxon>Saccharomycetales</taxon>
        <taxon>Saccharomycetaceae</taxon>
        <taxon>Eremothecium</taxon>
    </lineage>
</organism>
<evidence type="ECO:0000256" key="12">
    <source>
        <dbReference type="ARBA" id="ARBA00078545"/>
    </source>
</evidence>
<proteinExistence type="inferred from homology"/>
<sequence>MSSSQQNFCICWKDVVTAVSVVVSTASLYYAYKMSTRLSDLPPPKDRVDQLIGNTPMVLIPSLSKFTRCKIYAKLELCNPAGSAKDRVALNILKVAETQGLLTRGHRDVVFEGTSGSTGISIATICNALGYQSHISLPDDTSPEKLALLESLGAHIKKVKPASIVDPNQYVNAAKMACKLLNEQGHGSKGIFADQFENEANWIAHYQSTGPEIYRQLNGRIDGFVAGCGTGGTIGGVSRYLKERLGERVRTVLADPQGSGFFNKIKFGVMYDKVEKEGNRRRHQVDTIVEGIGLNRITKNFQRGEHYIDDSVRVNDSQAIKMAKYLSVNDGLFLGSSSAINAVAAVKLAQELKPGSVIVIIACDSGSRHLSKFWKQAMAVSNDIQLCDILSDN</sequence>
<comment type="catalytic activity">
    <reaction evidence="11">
        <text>O-acetyl-L-serine + hydrogen sulfide = L-cysteine + acetate</text>
        <dbReference type="Rhea" id="RHEA:14829"/>
        <dbReference type="ChEBI" id="CHEBI:29919"/>
        <dbReference type="ChEBI" id="CHEBI:30089"/>
        <dbReference type="ChEBI" id="CHEBI:35235"/>
        <dbReference type="ChEBI" id="CHEBI:58340"/>
        <dbReference type="EC" id="2.5.1.47"/>
    </reaction>
</comment>
<evidence type="ECO:0000256" key="9">
    <source>
        <dbReference type="ARBA" id="ARBA00023128"/>
    </source>
</evidence>
<dbReference type="GO" id="GO:0005741">
    <property type="term" value="C:mitochondrial outer membrane"/>
    <property type="evidence" value="ECO:0007669"/>
    <property type="project" value="UniProtKB-SubCell"/>
</dbReference>
<dbReference type="FunFam" id="3.40.50.1100:FF:000096">
    <property type="entry name" value="Related to cysteine synthase"/>
    <property type="match status" value="1"/>
</dbReference>
<keyword evidence="9" id="KW-0496">Mitochondrion</keyword>
<dbReference type="GeneID" id="28725709"/>
<dbReference type="Proteomes" id="UP000243052">
    <property type="component" value="Chromosome vii"/>
</dbReference>
<dbReference type="AlphaFoldDB" id="A0A0X8HVQ5"/>
<keyword evidence="7" id="KW-1000">Mitochondrion outer membrane</keyword>
<evidence type="ECO:0000256" key="3">
    <source>
        <dbReference type="ARBA" id="ARBA00007103"/>
    </source>
</evidence>
<reference evidence="14 15" key="1">
    <citation type="submission" date="2016-01" db="EMBL/GenBank/DDBJ databases">
        <title>Genome sequence of the yeast Holleya sinecauda.</title>
        <authorList>
            <person name="Dietrich F.S."/>
        </authorList>
    </citation>
    <scope>NUCLEOTIDE SEQUENCE [LARGE SCALE GENOMIC DNA]</scope>
    <source>
        <strain evidence="14 15">ATCC 58844</strain>
    </source>
</reference>
<dbReference type="InterPro" id="IPR001216">
    <property type="entry name" value="P-phosphate_BS"/>
</dbReference>
<evidence type="ECO:0000256" key="11">
    <source>
        <dbReference type="ARBA" id="ARBA00047931"/>
    </source>
</evidence>
<evidence type="ECO:0000256" key="1">
    <source>
        <dbReference type="ARBA" id="ARBA00001933"/>
    </source>
</evidence>
<name>A0A0X8HVQ5_9SACH</name>
<evidence type="ECO:0000256" key="2">
    <source>
        <dbReference type="ARBA" id="ARBA00004572"/>
    </source>
</evidence>
<comment type="subcellular location">
    <subcellularLocation>
        <location evidence="2">Mitochondrion outer membrane</location>
        <topology evidence="2">Single-pass membrane protein</topology>
    </subcellularLocation>
</comment>
<accession>A0A0X8HVQ5</accession>
<dbReference type="EC" id="2.5.1.47" evidence="4"/>
<feature type="domain" description="Tryptophan synthase beta chain-like PALP" evidence="13">
    <location>
        <begin position="49"/>
        <end position="364"/>
    </location>
</feature>
<dbReference type="EMBL" id="CP014247">
    <property type="protein sequence ID" value="AMD22360.1"/>
    <property type="molecule type" value="Genomic_DNA"/>
</dbReference>
<dbReference type="InterPro" id="IPR036052">
    <property type="entry name" value="TrpB-like_PALP_sf"/>
</dbReference>
<keyword evidence="6" id="KW-0812">Transmembrane</keyword>
<dbReference type="SUPFAM" id="SSF53686">
    <property type="entry name" value="Tryptophan synthase beta subunit-like PLP-dependent enzymes"/>
    <property type="match status" value="1"/>
</dbReference>
<dbReference type="GO" id="GO:0006535">
    <property type="term" value="P:cysteine biosynthetic process from serine"/>
    <property type="evidence" value="ECO:0007669"/>
    <property type="project" value="InterPro"/>
</dbReference>
<dbReference type="PROSITE" id="PS00901">
    <property type="entry name" value="CYS_SYNTHASE"/>
    <property type="match status" value="1"/>
</dbReference>
<comment type="similarity">
    <text evidence="3">Belongs to the cysteine synthase/cystathionine beta-synthase family.</text>
</comment>
<dbReference type="RefSeq" id="XP_017989356.1">
    <property type="nucleotide sequence ID" value="XM_018133867.1"/>
</dbReference>
<dbReference type="InterPro" id="IPR001926">
    <property type="entry name" value="TrpB-like_PALP"/>
</dbReference>
<keyword evidence="8" id="KW-1133">Transmembrane helix</keyword>
<dbReference type="Pfam" id="PF00291">
    <property type="entry name" value="PALP"/>
    <property type="match status" value="1"/>
</dbReference>
<keyword evidence="15" id="KW-1185">Reference proteome</keyword>
<keyword evidence="10" id="KW-0472">Membrane</keyword>
<evidence type="ECO:0000256" key="6">
    <source>
        <dbReference type="ARBA" id="ARBA00022692"/>
    </source>
</evidence>
<protein>
    <recommendedName>
        <fullName evidence="4">cysteine synthase</fullName>
        <ecNumber evidence="4">2.5.1.47</ecNumber>
    </recommendedName>
    <alternativeName>
        <fullName evidence="12">Cysteine synthase-like protein</fullName>
    </alternativeName>
</protein>
<evidence type="ECO:0000256" key="8">
    <source>
        <dbReference type="ARBA" id="ARBA00022989"/>
    </source>
</evidence>
<evidence type="ECO:0000313" key="14">
    <source>
        <dbReference type="EMBL" id="AMD22360.1"/>
    </source>
</evidence>
<gene>
    <name evidence="14" type="ORF">AW171_hschr74394</name>
</gene>
<evidence type="ECO:0000313" key="15">
    <source>
        <dbReference type="Proteomes" id="UP000243052"/>
    </source>
</evidence>
<dbReference type="GO" id="GO:0004124">
    <property type="term" value="F:cysteine synthase activity"/>
    <property type="evidence" value="ECO:0007669"/>
    <property type="project" value="UniProtKB-EC"/>
</dbReference>
<dbReference type="InterPro" id="IPR050214">
    <property type="entry name" value="Cys_Synth/Cystath_Beta-Synth"/>
</dbReference>
<evidence type="ECO:0000256" key="4">
    <source>
        <dbReference type="ARBA" id="ARBA00012681"/>
    </source>
</evidence>
<dbReference type="CDD" id="cd01561">
    <property type="entry name" value="CBS_like"/>
    <property type="match status" value="1"/>
</dbReference>
<comment type="cofactor">
    <cofactor evidence="1">
        <name>pyridoxal 5'-phosphate</name>
        <dbReference type="ChEBI" id="CHEBI:597326"/>
    </cofactor>
</comment>